<dbReference type="EMBL" id="AP014800">
    <property type="protein sequence ID" value="BAQ68751.1"/>
    <property type="molecule type" value="Genomic_DNA"/>
</dbReference>
<reference evidence="2 3" key="1">
    <citation type="submission" date="2015-02" db="EMBL/GenBank/DDBJ databases">
        <title>Genome sequene of Rhodovulum sulfidophilum DSM 2351.</title>
        <authorList>
            <person name="Nagao N."/>
        </authorList>
    </citation>
    <scope>NUCLEOTIDE SEQUENCE [LARGE SCALE GENOMIC DNA]</scope>
    <source>
        <strain evidence="2 3">DSM 2351</strain>
    </source>
</reference>
<proteinExistence type="predicted"/>
<protein>
    <recommendedName>
        <fullName evidence="4">DUF2177 family protein</fullName>
    </recommendedName>
</protein>
<name>A0A0D6B182_RHOSU</name>
<evidence type="ECO:0000313" key="3">
    <source>
        <dbReference type="Proteomes" id="UP000064912"/>
    </source>
</evidence>
<accession>A0A0D6B182</accession>
<gene>
    <name evidence="2" type="ORF">NHU_01593</name>
</gene>
<feature type="transmembrane region" description="Helical" evidence="1">
    <location>
        <begin position="76"/>
        <end position="93"/>
    </location>
</feature>
<organism evidence="2 3">
    <name type="scientific">Rhodovulum sulfidophilum</name>
    <name type="common">Rhodobacter sulfidophilus</name>
    <dbReference type="NCBI Taxonomy" id="35806"/>
    <lineage>
        <taxon>Bacteria</taxon>
        <taxon>Pseudomonadati</taxon>
        <taxon>Pseudomonadota</taxon>
        <taxon>Alphaproteobacteria</taxon>
        <taxon>Rhodobacterales</taxon>
        <taxon>Paracoccaceae</taxon>
        <taxon>Rhodovulum</taxon>
    </lineage>
</organism>
<dbReference type="KEGG" id="rsu:NHU_01593"/>
<feature type="transmembrane region" description="Helical" evidence="1">
    <location>
        <begin position="6"/>
        <end position="26"/>
    </location>
</feature>
<feature type="transmembrane region" description="Helical" evidence="1">
    <location>
        <begin position="114"/>
        <end position="134"/>
    </location>
</feature>
<evidence type="ECO:0000256" key="1">
    <source>
        <dbReference type="SAM" id="Phobius"/>
    </source>
</evidence>
<evidence type="ECO:0008006" key="4">
    <source>
        <dbReference type="Google" id="ProtNLM"/>
    </source>
</evidence>
<keyword evidence="1" id="KW-0472">Membrane</keyword>
<evidence type="ECO:0000313" key="2">
    <source>
        <dbReference type="EMBL" id="BAQ68751.1"/>
    </source>
</evidence>
<feature type="transmembrane region" description="Helical" evidence="1">
    <location>
        <begin position="47"/>
        <end position="70"/>
    </location>
</feature>
<dbReference type="Proteomes" id="UP000064912">
    <property type="component" value="Chromosome"/>
</dbReference>
<dbReference type="AlphaFoldDB" id="A0A0D6B182"/>
<dbReference type="InterPro" id="IPR018687">
    <property type="entry name" value="DUF2177_membr"/>
</dbReference>
<sequence>MSVIIAVILYLVTVLVFLALDALMLRHVMQPLFARYLGDWMRDRPRMGAAAVFYMAYVLGLVWLVSWPALVRGNPGQALIEGMVVGAMAYGTYEFTNFATLKRWSPLQVTLDTCWGTLLTGISACIGVFVARIFV</sequence>
<dbReference type="Pfam" id="PF09945">
    <property type="entry name" value="DUF2177"/>
    <property type="match status" value="1"/>
</dbReference>
<dbReference type="eggNOG" id="COG4852">
    <property type="taxonomic scope" value="Bacteria"/>
</dbReference>
<dbReference type="PATRIC" id="fig|35806.4.peg.1648"/>
<keyword evidence="1" id="KW-0812">Transmembrane</keyword>
<keyword evidence="1" id="KW-1133">Transmembrane helix</keyword>